<evidence type="ECO:0000313" key="6">
    <source>
        <dbReference type="Proteomes" id="UP000324974"/>
    </source>
</evidence>
<name>A0A5C1AG46_9BACT</name>
<keyword evidence="1 3" id="KW-0853">WD repeat</keyword>
<accession>A0A5C1AG46</accession>
<dbReference type="RefSeq" id="WP_149111758.1">
    <property type="nucleotide sequence ID" value="NZ_CP042425.1"/>
</dbReference>
<organism evidence="5 6">
    <name type="scientific">Limnoglobus roseus</name>
    <dbReference type="NCBI Taxonomy" id="2598579"/>
    <lineage>
        <taxon>Bacteria</taxon>
        <taxon>Pseudomonadati</taxon>
        <taxon>Planctomycetota</taxon>
        <taxon>Planctomycetia</taxon>
        <taxon>Gemmatales</taxon>
        <taxon>Gemmataceae</taxon>
        <taxon>Limnoglobus</taxon>
    </lineage>
</organism>
<dbReference type="SUPFAM" id="SSF50998">
    <property type="entry name" value="Quinoprotein alcohol dehydrogenase-like"/>
    <property type="match status" value="2"/>
</dbReference>
<dbReference type="PROSITE" id="PS50294">
    <property type="entry name" value="WD_REPEATS_REGION"/>
    <property type="match status" value="1"/>
</dbReference>
<dbReference type="OrthoDB" id="230341at2"/>
<dbReference type="PANTHER" id="PTHR19879">
    <property type="entry name" value="TRANSCRIPTION INITIATION FACTOR TFIID"/>
    <property type="match status" value="1"/>
</dbReference>
<dbReference type="InterPro" id="IPR001680">
    <property type="entry name" value="WD40_rpt"/>
</dbReference>
<proteinExistence type="predicted"/>
<evidence type="ECO:0000256" key="3">
    <source>
        <dbReference type="PROSITE-ProRule" id="PRU00221"/>
    </source>
</evidence>
<gene>
    <name evidence="5" type="ORF">PX52LOC_04084</name>
</gene>
<dbReference type="KEGG" id="lrs:PX52LOC_04084"/>
<dbReference type="Gene3D" id="2.130.10.10">
    <property type="entry name" value="YVTN repeat-like/Quinoprotein amine dehydrogenase"/>
    <property type="match status" value="4"/>
</dbReference>
<dbReference type="PROSITE" id="PS00678">
    <property type="entry name" value="WD_REPEATS_1"/>
    <property type="match status" value="1"/>
</dbReference>
<dbReference type="SMART" id="SM00320">
    <property type="entry name" value="WD40"/>
    <property type="match status" value="2"/>
</dbReference>
<reference evidence="6" key="1">
    <citation type="submission" date="2019-08" db="EMBL/GenBank/DDBJ databases">
        <title>Limnoglobus roseus gen. nov., sp. nov., a novel freshwater planctomycete with a giant genome from the family Gemmataceae.</title>
        <authorList>
            <person name="Kulichevskaya I.S."/>
            <person name="Naumoff D.G."/>
            <person name="Miroshnikov K."/>
            <person name="Ivanova A."/>
            <person name="Philippov D.A."/>
            <person name="Hakobyan A."/>
            <person name="Rijpstra I.C."/>
            <person name="Sinninghe Damste J.S."/>
            <person name="Liesack W."/>
            <person name="Dedysh S.N."/>
        </authorList>
    </citation>
    <scope>NUCLEOTIDE SEQUENCE [LARGE SCALE GENOMIC DNA]</scope>
    <source>
        <strain evidence="6">PX52</strain>
    </source>
</reference>
<keyword evidence="4" id="KW-0732">Signal</keyword>
<feature type="signal peptide" evidence="4">
    <location>
        <begin position="1"/>
        <end position="19"/>
    </location>
</feature>
<keyword evidence="6" id="KW-1185">Reference proteome</keyword>
<protein>
    <submittedName>
        <fullName evidence="5">WD-40 repeat protein</fullName>
    </submittedName>
</protein>
<feature type="repeat" description="WD" evidence="3">
    <location>
        <begin position="600"/>
        <end position="634"/>
    </location>
</feature>
<sequence>MKYPLAAIVILSTLPWARAADPLDAGEKAPPLDVPLRRFGEDRFRFPGTECGCALSADGRRLGVLSVSHQRRAAVVTIFDVASRRAVTTARVPLRGYGSFVATDGVSFSPDGRFVAAVPNRETAFVIAAATGQEVWREAGGRKTGSAFCAFDPLGRLIRPDETVTYVHELPSGRVVATWPVGGLAKVTPDGATYVRTKKIYAEIEIGDAATGRPRHALPLRTAHNGSENGYALSHDGRTLAVVHSVSEIHLIDLATGATRRKWALPAGAVKATNAEFAMAFSPDGRTLTLSTASQLLRWSLDPFKELPALRPGGSAEVVKHWATTADGTTVLIVRGGRVERWAAATGTEVADEVPGAGPAFSPMPDGTHLVAADAAGRVGVWDVASGAFVRAVTPSQTPRGPLTALAVSPDGRRVAVVDSWGHFEVVPLNAVADRRTGTPNVGTSGANFLAWSPDGRYVYGPCANVAARRREIARYDPVTAQVLPLPISSPQTLTPDGKEIVYLEIQAGANPAVPEYTAHLSRYDLARNARAGEIAVGPAARSLFRRVQVRYSPDGAALAIASDREIHLPGTGVPPIVATDPPPADPYAWKFGNPQPLPVSALAFTPDGRWLVSGGGDGAVKVWEVATGKLVRRFDGHDLAVDWIAVAVDGRSAFSSGTGGFVNQWDLTPPRPARAVQGAAEDWVAAAAADPAVGVPAAWALMADERRRAYVAEKLPPAANPDAQAVAKWIDQLDAPAFADRTAATKELAALGRRAEGPLREALQKTPSAEVRQRLEGLLARFDAKATPEEIRAMRLVQAAAWLRQKEFLTAWASGAASAVLTRDATAALQRGR</sequence>
<feature type="chain" id="PRO_5023122249" evidence="4">
    <location>
        <begin position="20"/>
        <end position="834"/>
    </location>
</feature>
<evidence type="ECO:0000256" key="4">
    <source>
        <dbReference type="SAM" id="SignalP"/>
    </source>
</evidence>
<dbReference type="EMBL" id="CP042425">
    <property type="protein sequence ID" value="QEL17107.1"/>
    <property type="molecule type" value="Genomic_DNA"/>
</dbReference>
<dbReference type="PROSITE" id="PS50082">
    <property type="entry name" value="WD_REPEATS_2"/>
    <property type="match status" value="1"/>
</dbReference>
<dbReference type="Proteomes" id="UP000324974">
    <property type="component" value="Chromosome"/>
</dbReference>
<keyword evidence="2" id="KW-0677">Repeat</keyword>
<evidence type="ECO:0000256" key="2">
    <source>
        <dbReference type="ARBA" id="ARBA00022737"/>
    </source>
</evidence>
<dbReference type="InterPro" id="IPR011047">
    <property type="entry name" value="Quinoprotein_ADH-like_sf"/>
</dbReference>
<dbReference type="Pfam" id="PF00400">
    <property type="entry name" value="WD40"/>
    <property type="match status" value="1"/>
</dbReference>
<dbReference type="InterPro" id="IPR019775">
    <property type="entry name" value="WD40_repeat_CS"/>
</dbReference>
<dbReference type="AlphaFoldDB" id="A0A5C1AG46"/>
<evidence type="ECO:0000313" key="5">
    <source>
        <dbReference type="EMBL" id="QEL17107.1"/>
    </source>
</evidence>
<dbReference type="PANTHER" id="PTHR19879:SF9">
    <property type="entry name" value="TRANSCRIPTION INITIATION FACTOR TFIID SUBUNIT 5"/>
    <property type="match status" value="1"/>
</dbReference>
<dbReference type="InterPro" id="IPR015943">
    <property type="entry name" value="WD40/YVTN_repeat-like_dom_sf"/>
</dbReference>
<evidence type="ECO:0000256" key="1">
    <source>
        <dbReference type="ARBA" id="ARBA00022574"/>
    </source>
</evidence>